<dbReference type="Gene3D" id="3.30.420.10">
    <property type="entry name" value="Ribonuclease H-like superfamily/Ribonuclease H"/>
    <property type="match status" value="1"/>
</dbReference>
<gene>
    <name evidence="3" type="ORF">CRG98_025569</name>
</gene>
<dbReference type="InterPro" id="IPR001584">
    <property type="entry name" value="Integrase_cat-core"/>
</dbReference>
<dbReference type="SUPFAM" id="SSF53098">
    <property type="entry name" value="Ribonuclease H-like"/>
    <property type="match status" value="1"/>
</dbReference>
<dbReference type="STRING" id="22663.A0A2I0JCV0"/>
<dbReference type="Pfam" id="PF24626">
    <property type="entry name" value="SH3_Tf2-1"/>
    <property type="match status" value="1"/>
</dbReference>
<dbReference type="InterPro" id="IPR056924">
    <property type="entry name" value="SH3_Tf2-1"/>
</dbReference>
<comment type="caution">
    <text evidence="3">The sequence shown here is derived from an EMBL/GenBank/DDBJ whole genome shotgun (WGS) entry which is preliminary data.</text>
</comment>
<name>A0A2I0JCV0_PUNGR</name>
<evidence type="ECO:0000313" key="4">
    <source>
        <dbReference type="Proteomes" id="UP000233551"/>
    </source>
</evidence>
<reference evidence="3 4" key="1">
    <citation type="submission" date="2017-11" db="EMBL/GenBank/DDBJ databases">
        <title>De-novo sequencing of pomegranate (Punica granatum L.) genome.</title>
        <authorList>
            <person name="Akparov Z."/>
            <person name="Amiraslanov A."/>
            <person name="Hajiyeva S."/>
            <person name="Abbasov M."/>
            <person name="Kaur K."/>
            <person name="Hamwieh A."/>
            <person name="Solovyev V."/>
            <person name="Salamov A."/>
            <person name="Braich B."/>
            <person name="Kosarev P."/>
            <person name="Mahmoud A."/>
            <person name="Hajiyev E."/>
            <person name="Babayeva S."/>
            <person name="Izzatullayeva V."/>
            <person name="Mammadov A."/>
            <person name="Mammadov A."/>
            <person name="Sharifova S."/>
            <person name="Ojaghi J."/>
            <person name="Eynullazada K."/>
            <person name="Bayramov B."/>
            <person name="Abdulazimova A."/>
            <person name="Shahmuradov I."/>
        </authorList>
    </citation>
    <scope>NUCLEOTIDE SEQUENCE [LARGE SCALE GENOMIC DNA]</scope>
    <source>
        <strain evidence="4">cv. AG2017</strain>
        <tissue evidence="3">Leaf</tissue>
    </source>
</reference>
<sequence>MISGDSFSRLSVTRPHGKVDTLKPSDFRSCAYGPDESPHSGPYRAETTFQKIKECLTTTPILVLPDFQEPFELHSDASMVGIGAVLSQNSKPIAFFNEKLTGAKVRYNIYDMEFYAVVQALKHWRHYLFHKEFILYTDHEALKHLHSQDKVFSKMTHFIPCKKTTDALRVAQLYFREVYRLHGLPVSIVSDRDTRSLTHLWQSLWKMVNTQLNFSTAYHPQKDRQTEVVNRSLGNLLKGLVGEHVKSWDQKLSSAEFAHNHAVNRSTGFSPFQVEYSVTPRGPLDLLPVPDKTRVHGKAADFVHGLQEIHEAVQNNLKNAAMKYKTVANRRRRHVEFEVCDFVWTVLTKDRFSAGDYHKLAVRKIGLMEVIEKINSNAYRLKLPNHIRTTDVFNIKHLIPYTGDSSDDDDSRANSLHPGENDAAEDLASRYLEKIRF</sequence>
<dbReference type="InterPro" id="IPR036397">
    <property type="entry name" value="RNaseH_sf"/>
</dbReference>
<protein>
    <recommendedName>
        <fullName evidence="2">Integrase catalytic domain-containing protein</fullName>
    </recommendedName>
</protein>
<proteinExistence type="predicted"/>
<dbReference type="CDD" id="cd09274">
    <property type="entry name" value="RNase_HI_RT_Ty3"/>
    <property type="match status" value="1"/>
</dbReference>
<accession>A0A2I0JCV0</accession>
<dbReference type="InterPro" id="IPR012337">
    <property type="entry name" value="RNaseH-like_sf"/>
</dbReference>
<dbReference type="GO" id="GO:0015074">
    <property type="term" value="P:DNA integration"/>
    <property type="evidence" value="ECO:0007669"/>
    <property type="project" value="InterPro"/>
</dbReference>
<dbReference type="InterPro" id="IPR043502">
    <property type="entry name" value="DNA/RNA_pol_sf"/>
</dbReference>
<dbReference type="Proteomes" id="UP000233551">
    <property type="component" value="Unassembled WGS sequence"/>
</dbReference>
<dbReference type="GO" id="GO:0003676">
    <property type="term" value="F:nucleic acid binding"/>
    <property type="evidence" value="ECO:0007669"/>
    <property type="project" value="InterPro"/>
</dbReference>
<evidence type="ECO:0000259" key="2">
    <source>
        <dbReference type="PROSITE" id="PS50994"/>
    </source>
</evidence>
<dbReference type="PROSITE" id="PS50994">
    <property type="entry name" value="INTEGRASE"/>
    <property type="match status" value="1"/>
</dbReference>
<feature type="domain" description="Integrase catalytic" evidence="2">
    <location>
        <begin position="115"/>
        <end position="279"/>
    </location>
</feature>
<evidence type="ECO:0000256" key="1">
    <source>
        <dbReference type="SAM" id="MobiDB-lite"/>
    </source>
</evidence>
<dbReference type="SUPFAM" id="SSF56672">
    <property type="entry name" value="DNA/RNA polymerases"/>
    <property type="match status" value="1"/>
</dbReference>
<organism evidence="3 4">
    <name type="scientific">Punica granatum</name>
    <name type="common">Pomegranate</name>
    <dbReference type="NCBI Taxonomy" id="22663"/>
    <lineage>
        <taxon>Eukaryota</taxon>
        <taxon>Viridiplantae</taxon>
        <taxon>Streptophyta</taxon>
        <taxon>Embryophyta</taxon>
        <taxon>Tracheophyta</taxon>
        <taxon>Spermatophyta</taxon>
        <taxon>Magnoliopsida</taxon>
        <taxon>eudicotyledons</taxon>
        <taxon>Gunneridae</taxon>
        <taxon>Pentapetalae</taxon>
        <taxon>rosids</taxon>
        <taxon>malvids</taxon>
        <taxon>Myrtales</taxon>
        <taxon>Lythraceae</taxon>
        <taxon>Punica</taxon>
    </lineage>
</organism>
<dbReference type="EMBL" id="PGOL01001813">
    <property type="protein sequence ID" value="PKI54075.1"/>
    <property type="molecule type" value="Genomic_DNA"/>
</dbReference>
<dbReference type="AlphaFoldDB" id="A0A2I0JCV0"/>
<dbReference type="InterPro" id="IPR041577">
    <property type="entry name" value="RT_RNaseH_2"/>
</dbReference>
<feature type="region of interest" description="Disordered" evidence="1">
    <location>
        <begin position="403"/>
        <end position="422"/>
    </location>
</feature>
<dbReference type="Pfam" id="PF17919">
    <property type="entry name" value="RT_RNaseH_2"/>
    <property type="match status" value="1"/>
</dbReference>
<dbReference type="PANTHER" id="PTHR35046:SF18">
    <property type="entry name" value="RNA-DIRECTED DNA POLYMERASE"/>
    <property type="match status" value="1"/>
</dbReference>
<dbReference type="PANTHER" id="PTHR35046">
    <property type="entry name" value="ZINC KNUCKLE (CCHC-TYPE) FAMILY PROTEIN"/>
    <property type="match status" value="1"/>
</dbReference>
<keyword evidence="4" id="KW-1185">Reference proteome</keyword>
<evidence type="ECO:0000313" key="3">
    <source>
        <dbReference type="EMBL" id="PKI54075.1"/>
    </source>
</evidence>